<sequence>MSNLVSSWSKNVQAVPASYVLPEEKRPGDIPVPLCHDIPVVDLARVEGLGRYELVQTMMKASQDFGIFQVINHRIPEELMNDAMSLCKEFFDMPAEEKAVYYSEDKTKSFRLYTSQFSSEASKVVSSWRDTLHHDSCHHLEETIQSWPEKPARYREVVGTYAAEVKKLSSRILDLICEGLGIELGYFGDELSKTQLLLVNHYPPCPDPSLVLGVGGHKDSRILTLLQQDAYGLQIFNDGKWVGVEPIPNAFLIGINDQLEIISNGKLKSALHRAVTNTSTARMSLVNFIGPSLQSIIEPAEALVSESNPKLFKPISSKDYHELYMVAARGPKGSALDLLKL</sequence>
<gene>
    <name evidence="1" type="ORF">RHMOL_Rhmol01G0352100</name>
</gene>
<accession>A0ACC0Q9L3</accession>
<dbReference type="EMBL" id="CM046388">
    <property type="protein sequence ID" value="KAI8574420.1"/>
    <property type="molecule type" value="Genomic_DNA"/>
</dbReference>
<reference evidence="1" key="1">
    <citation type="submission" date="2022-02" db="EMBL/GenBank/DDBJ databases">
        <title>Plant Genome Project.</title>
        <authorList>
            <person name="Zhang R.-G."/>
        </authorList>
    </citation>
    <scope>NUCLEOTIDE SEQUENCE</scope>
    <source>
        <strain evidence="1">AT1</strain>
    </source>
</reference>
<name>A0ACC0Q9L3_RHOML</name>
<evidence type="ECO:0000313" key="1">
    <source>
        <dbReference type="EMBL" id="KAI8574420.1"/>
    </source>
</evidence>
<organism evidence="1 2">
    <name type="scientific">Rhododendron molle</name>
    <name type="common">Chinese azalea</name>
    <name type="synonym">Azalea mollis</name>
    <dbReference type="NCBI Taxonomy" id="49168"/>
    <lineage>
        <taxon>Eukaryota</taxon>
        <taxon>Viridiplantae</taxon>
        <taxon>Streptophyta</taxon>
        <taxon>Embryophyta</taxon>
        <taxon>Tracheophyta</taxon>
        <taxon>Spermatophyta</taxon>
        <taxon>Magnoliopsida</taxon>
        <taxon>eudicotyledons</taxon>
        <taxon>Gunneridae</taxon>
        <taxon>Pentapetalae</taxon>
        <taxon>asterids</taxon>
        <taxon>Ericales</taxon>
        <taxon>Ericaceae</taxon>
        <taxon>Ericoideae</taxon>
        <taxon>Rhodoreae</taxon>
        <taxon>Rhododendron</taxon>
    </lineage>
</organism>
<keyword evidence="2" id="KW-1185">Reference proteome</keyword>
<dbReference type="Proteomes" id="UP001062846">
    <property type="component" value="Chromosome 1"/>
</dbReference>
<evidence type="ECO:0000313" key="2">
    <source>
        <dbReference type="Proteomes" id="UP001062846"/>
    </source>
</evidence>
<protein>
    <submittedName>
        <fullName evidence="1">Uncharacterized protein</fullName>
    </submittedName>
</protein>
<proteinExistence type="predicted"/>
<comment type="caution">
    <text evidence="1">The sequence shown here is derived from an EMBL/GenBank/DDBJ whole genome shotgun (WGS) entry which is preliminary data.</text>
</comment>